<gene>
    <name evidence="1" type="ORF">RS694_00730</name>
</gene>
<reference evidence="1 2" key="1">
    <citation type="submission" date="2017-01" db="EMBL/GenBank/DDBJ databases">
        <authorList>
            <person name="Mah S.A."/>
            <person name="Swanson W.J."/>
            <person name="Moy G.W."/>
            <person name="Vacquier V.D."/>
        </authorList>
    </citation>
    <scope>NUCLEOTIDE SEQUENCE [LARGE SCALE GENOMIC DNA]</scope>
    <source>
        <strain evidence="1 2">DSM 22694</strain>
    </source>
</reference>
<organism evidence="1 2">
    <name type="scientific">Rhodoferax saidenbachensis</name>
    <dbReference type="NCBI Taxonomy" id="1484693"/>
    <lineage>
        <taxon>Bacteria</taxon>
        <taxon>Pseudomonadati</taxon>
        <taxon>Pseudomonadota</taxon>
        <taxon>Betaproteobacteria</taxon>
        <taxon>Burkholderiales</taxon>
        <taxon>Comamonadaceae</taxon>
        <taxon>Rhodoferax</taxon>
    </lineage>
</organism>
<proteinExistence type="predicted"/>
<accession>A0A1P8K5L8</accession>
<dbReference type="PANTHER" id="PTHR13887:SF54">
    <property type="entry name" value="DSBA FAMILY PROTEIN"/>
    <property type="match status" value="1"/>
</dbReference>
<dbReference type="KEGG" id="rsb:RS694_00730"/>
<dbReference type="EMBL" id="CP019239">
    <property type="protein sequence ID" value="APW41211.1"/>
    <property type="molecule type" value="Genomic_DNA"/>
</dbReference>
<dbReference type="CDD" id="cd03025">
    <property type="entry name" value="DsbA_FrnE_like"/>
    <property type="match status" value="1"/>
</dbReference>
<evidence type="ECO:0000313" key="1">
    <source>
        <dbReference type="EMBL" id="APW41211.1"/>
    </source>
</evidence>
<dbReference type="AlphaFoldDB" id="A0A1P8K5L8"/>
<name>A0A1P8K5L8_9BURK</name>
<dbReference type="Gene3D" id="1.10.472.60">
    <property type="entry name" value="putative protein disulfide isomerase domain"/>
    <property type="match status" value="1"/>
</dbReference>
<dbReference type="InterPro" id="IPR036249">
    <property type="entry name" value="Thioredoxin-like_sf"/>
</dbReference>
<dbReference type="Proteomes" id="UP000186110">
    <property type="component" value="Chromosome"/>
</dbReference>
<sequence length="213" mass="23499">MTSTAPMELLHFHDPMCSWCWAFRPTWQQLRAQLPADLPVRRVVGGLAPDSDVPMEPAMRAKLQSVWQMIQARVPGTPFNFDFWQNCTPRRSTYNACRAVLAAKRLAPESEEAMIVGIQEAYYLQAQNPSDISTLVEIAQSMGLDAEAFAAEVSGATVEAALQEELAFARQAPINGFPSLVLRTASGMYPIGLDYLDAAPMLLQIHTAMEAAR</sequence>
<dbReference type="SUPFAM" id="SSF52833">
    <property type="entry name" value="Thioredoxin-like"/>
    <property type="match status" value="1"/>
</dbReference>
<evidence type="ECO:0000313" key="2">
    <source>
        <dbReference type="Proteomes" id="UP000186110"/>
    </source>
</evidence>
<dbReference type="eggNOG" id="COG3531">
    <property type="taxonomic scope" value="Bacteria"/>
</dbReference>
<dbReference type="Pfam" id="PF13743">
    <property type="entry name" value="Thioredoxin_5"/>
    <property type="match status" value="1"/>
</dbReference>
<keyword evidence="2" id="KW-1185">Reference proteome</keyword>
<dbReference type="PANTHER" id="PTHR13887">
    <property type="entry name" value="GLUTATHIONE S-TRANSFERASE KAPPA"/>
    <property type="match status" value="1"/>
</dbReference>
<dbReference type="Gene3D" id="3.40.30.10">
    <property type="entry name" value="Glutaredoxin"/>
    <property type="match status" value="1"/>
</dbReference>
<dbReference type="STRING" id="1484693.RS694_00730"/>
<protein>
    <submittedName>
        <fullName evidence="1">DsbA family protein</fullName>
    </submittedName>
</protein>